<dbReference type="Gene3D" id="3.40.50.300">
    <property type="entry name" value="P-loop containing nucleotide triphosphate hydrolases"/>
    <property type="match status" value="1"/>
</dbReference>
<dbReference type="PANTHER" id="PTHR12087:SF0">
    <property type="entry name" value="ORIGIN RECOGNITION COMPLEX SUBUNIT 4"/>
    <property type="match status" value="1"/>
</dbReference>
<evidence type="ECO:0000313" key="5">
    <source>
        <dbReference type="EMBL" id="KAH7643564.1"/>
    </source>
</evidence>
<dbReference type="InterPro" id="IPR003959">
    <property type="entry name" value="ATPase_AAA_core"/>
</dbReference>
<evidence type="ECO:0000256" key="3">
    <source>
        <dbReference type="SAM" id="MobiDB-lite"/>
    </source>
</evidence>
<organism evidence="5">
    <name type="scientific">Dermatophagoides farinae</name>
    <name type="common">American house dust mite</name>
    <dbReference type="NCBI Taxonomy" id="6954"/>
    <lineage>
        <taxon>Eukaryota</taxon>
        <taxon>Metazoa</taxon>
        <taxon>Ecdysozoa</taxon>
        <taxon>Arthropoda</taxon>
        <taxon>Chelicerata</taxon>
        <taxon>Arachnida</taxon>
        <taxon>Acari</taxon>
        <taxon>Acariformes</taxon>
        <taxon>Sarcoptiformes</taxon>
        <taxon>Astigmata</taxon>
        <taxon>Psoroptidia</taxon>
        <taxon>Analgoidea</taxon>
        <taxon>Pyroglyphidae</taxon>
        <taxon>Dermatophagoidinae</taxon>
        <taxon>Dermatophagoides</taxon>
    </lineage>
</organism>
<comment type="subunit">
    <text evidence="2">Component of ORC, a complex composed of at least 6 subunits: ORC1, ORC2, ORC3, ORC4, ORC5 and ORC6. ORC is regulated in a cell-cycle dependent manner. It is sequentially assembled at the exit from anaphase of mitosis and disassembled as cells enter S phase. Interacts with DBF4. Interacts with POLQ.</text>
</comment>
<dbReference type="InterPro" id="IPR003593">
    <property type="entry name" value="AAA+_ATPase"/>
</dbReference>
<dbReference type="InterPro" id="IPR027417">
    <property type="entry name" value="P-loop_NTPase"/>
</dbReference>
<dbReference type="AlphaFoldDB" id="A0A9D4P4K9"/>
<name>A0A9D4P4K9_DERFA</name>
<dbReference type="GO" id="GO:0006270">
    <property type="term" value="P:DNA replication initiation"/>
    <property type="evidence" value="ECO:0007669"/>
    <property type="project" value="TreeGrafter"/>
</dbReference>
<accession>A0A9D4P4K9</accession>
<protein>
    <recommendedName>
        <fullName evidence="1">Origin recognition complex subunit 4</fullName>
    </recommendedName>
</protein>
<dbReference type="Pfam" id="PF00004">
    <property type="entry name" value="AAA"/>
    <property type="match status" value="1"/>
</dbReference>
<evidence type="ECO:0000256" key="1">
    <source>
        <dbReference type="ARBA" id="ARBA00019083"/>
    </source>
</evidence>
<reference evidence="5" key="2">
    <citation type="journal article" date="2021" name="World Allergy Organ. J.">
        <title>Chromosome-level assembly of Dermatophagoides farinae genome and transcriptome reveals two novel allergens Der f 37 and Der f 39.</title>
        <authorList>
            <person name="Chen J."/>
            <person name="Cai Z."/>
            <person name="Fan D."/>
            <person name="Hu J."/>
            <person name="Hou Y."/>
            <person name="He Y."/>
            <person name="Zhang Z."/>
            <person name="Zhao Z."/>
            <person name="Gao P."/>
            <person name="Hu W."/>
            <person name="Sun J."/>
            <person name="Li J."/>
            <person name="Ji K."/>
        </authorList>
    </citation>
    <scope>NUCLEOTIDE SEQUENCE</scope>
    <source>
        <strain evidence="5">JKM2019</strain>
    </source>
</reference>
<dbReference type="InterPro" id="IPR016527">
    <property type="entry name" value="ORC4"/>
</dbReference>
<dbReference type="GO" id="GO:0003688">
    <property type="term" value="F:DNA replication origin binding"/>
    <property type="evidence" value="ECO:0007669"/>
    <property type="project" value="TreeGrafter"/>
</dbReference>
<sequence length="572" mass="66409">MIETRRRSCRILTKGLEASDETLTTPTNGRRRQQQQQQQMTKTKNNKDERSSKSKIAKKSKNETQNCNSNCNQKMNKKKKKKLSLNAVVDVEKPNDDKNLVNDNVTEKTHSSYCCIDDGGQNGLFNSYNDEIIYINKMIENLLKTSEANSLIVCGDAGVGKTKLIETCLTSFPVLSSSSSLSKSSSSSSSLNHHKNNDANFKVNNFNHLKVALFKFDGAIHGKDDLATIRLIGRCLNRFLDQQQQDSNDLDLTDDERDLMFDDLELSERVNNSIPKIMSQFRNLTENYQNFRSIIVLDNFDVFCRKQQTLLYNLLDLTQHGRSILVIGITRRLDYIELLEKRVRSRLTQRVVHLVSPFKQYDLYKTCCMSRIQRLCQENPTLETNFIANKSLIESELVRSFAINPNFNEINRIVFEYSFYHEPDDRNDNNFEMDNKENNKKTKLLSLITDPQIIAISRLKKNDLIFLMILLRHLRNEDVKIFTCADLFNWSIGCTLLRKTRMGLIIKSINNLINSDMIIFESDCYSRRKTSKQNIACVNKWTKLVPNVSEQHLEQFIKYFEHILPQAIKRLW</sequence>
<feature type="compositionally biased region" description="Low complexity" evidence="3">
    <location>
        <begin position="65"/>
        <end position="74"/>
    </location>
</feature>
<dbReference type="GO" id="GO:0005664">
    <property type="term" value="C:nuclear origin of replication recognition complex"/>
    <property type="evidence" value="ECO:0007669"/>
    <property type="project" value="TreeGrafter"/>
</dbReference>
<comment type="caution">
    <text evidence="5">The sequence shown here is derived from an EMBL/GenBank/DDBJ whole genome shotgun (WGS) entry which is preliminary data.</text>
</comment>
<dbReference type="Proteomes" id="UP000828236">
    <property type="component" value="Unassembled WGS sequence"/>
</dbReference>
<dbReference type="EMBL" id="SDOV01000002">
    <property type="protein sequence ID" value="KAH7643564.1"/>
    <property type="molecule type" value="Genomic_DNA"/>
</dbReference>
<dbReference type="GO" id="GO:0016887">
    <property type="term" value="F:ATP hydrolysis activity"/>
    <property type="evidence" value="ECO:0007669"/>
    <property type="project" value="InterPro"/>
</dbReference>
<feature type="domain" description="AAA+ ATPase" evidence="4">
    <location>
        <begin position="147"/>
        <end position="357"/>
    </location>
</feature>
<proteinExistence type="predicted"/>
<gene>
    <name evidence="5" type="ORF">HUG17_5926</name>
</gene>
<reference evidence="5" key="1">
    <citation type="submission" date="2020-06" db="EMBL/GenBank/DDBJ databases">
        <authorList>
            <person name="Ji K."/>
            <person name="Li J."/>
        </authorList>
    </citation>
    <scope>NUCLEOTIDE SEQUENCE</scope>
    <source>
        <strain evidence="5">JKM2019</strain>
        <tissue evidence="5">Whole body</tissue>
    </source>
</reference>
<dbReference type="GO" id="GO:0005524">
    <property type="term" value="F:ATP binding"/>
    <property type="evidence" value="ECO:0007669"/>
    <property type="project" value="InterPro"/>
</dbReference>
<evidence type="ECO:0000259" key="4">
    <source>
        <dbReference type="SMART" id="SM00382"/>
    </source>
</evidence>
<feature type="region of interest" description="Disordered" evidence="3">
    <location>
        <begin position="17"/>
        <end position="83"/>
    </location>
</feature>
<evidence type="ECO:0000256" key="2">
    <source>
        <dbReference type="ARBA" id="ARBA00046777"/>
    </source>
</evidence>
<dbReference type="PANTHER" id="PTHR12087">
    <property type="entry name" value="ORIGIN RECOGNITION COMPLEX SUBUNIT 4"/>
    <property type="match status" value="1"/>
</dbReference>
<dbReference type="SUPFAM" id="SSF52540">
    <property type="entry name" value="P-loop containing nucleoside triphosphate hydrolases"/>
    <property type="match status" value="1"/>
</dbReference>
<dbReference type="SMART" id="SM00382">
    <property type="entry name" value="AAA"/>
    <property type="match status" value="1"/>
</dbReference>
<dbReference type="OrthoDB" id="343623at2759"/>